<organism evidence="1 2">
    <name type="scientific">Coemansia helicoidea</name>
    <dbReference type="NCBI Taxonomy" id="1286919"/>
    <lineage>
        <taxon>Eukaryota</taxon>
        <taxon>Fungi</taxon>
        <taxon>Fungi incertae sedis</taxon>
        <taxon>Zoopagomycota</taxon>
        <taxon>Kickxellomycotina</taxon>
        <taxon>Kickxellomycetes</taxon>
        <taxon>Kickxellales</taxon>
        <taxon>Kickxellaceae</taxon>
        <taxon>Coemansia</taxon>
    </lineage>
</organism>
<proteinExistence type="predicted"/>
<accession>A0ACC1KVW2</accession>
<gene>
    <name evidence="1" type="primary">ATX1</name>
    <name evidence="1" type="ORF">H4R21_005054</name>
</gene>
<dbReference type="EMBL" id="JANBUN010002124">
    <property type="protein sequence ID" value="KAJ2795574.1"/>
    <property type="molecule type" value="Genomic_DNA"/>
</dbReference>
<dbReference type="Proteomes" id="UP001140087">
    <property type="component" value="Unassembled WGS sequence"/>
</dbReference>
<reference evidence="1" key="1">
    <citation type="submission" date="2022-07" db="EMBL/GenBank/DDBJ databases">
        <title>Phylogenomic reconstructions and comparative analyses of Kickxellomycotina fungi.</title>
        <authorList>
            <person name="Reynolds N.K."/>
            <person name="Stajich J.E."/>
            <person name="Barry K."/>
            <person name="Grigoriev I.V."/>
            <person name="Crous P."/>
            <person name="Smith M.E."/>
        </authorList>
    </citation>
    <scope>NUCLEOTIDE SEQUENCE</scope>
    <source>
        <strain evidence="1">BCRC 34780</strain>
    </source>
</reference>
<evidence type="ECO:0000313" key="1">
    <source>
        <dbReference type="EMBL" id="KAJ2795574.1"/>
    </source>
</evidence>
<protein>
    <submittedName>
        <fullName evidence="1">Cytosolic copper metallochaperone</fullName>
    </submittedName>
</protein>
<evidence type="ECO:0000313" key="2">
    <source>
        <dbReference type="Proteomes" id="UP001140087"/>
    </source>
</evidence>
<sequence>MSEFVFEVAMSCGGCSGAVTKALTRHADEKKYDMKIDANLEKQTVTITLKDELKGEAYDDMQTELYEVIKKTGKKVAEPKKAQEDEAA</sequence>
<keyword evidence="2" id="KW-1185">Reference proteome</keyword>
<name>A0ACC1KVW2_9FUNG</name>
<comment type="caution">
    <text evidence="1">The sequence shown here is derived from an EMBL/GenBank/DDBJ whole genome shotgun (WGS) entry which is preliminary data.</text>
</comment>